<accession>A0A328VNV0</accession>
<gene>
    <name evidence="3" type="ORF">A4R35_20040</name>
</gene>
<dbReference type="GO" id="GO:0004622">
    <property type="term" value="F:phosphatidylcholine lysophospholipase activity"/>
    <property type="evidence" value="ECO:0007669"/>
    <property type="project" value="TreeGrafter"/>
</dbReference>
<dbReference type="EMBL" id="MCIF01000002">
    <property type="protein sequence ID" value="RAQ97842.1"/>
    <property type="molecule type" value="Genomic_DNA"/>
</dbReference>
<reference evidence="3 4" key="1">
    <citation type="submission" date="2016-08" db="EMBL/GenBank/DDBJ databases">
        <title>Analysis of Carbohydrate Active Enzymes in Thermogemmatispora T81 Reveals Carbohydrate Degradation Ability.</title>
        <authorList>
            <person name="Tomazini A."/>
            <person name="Lal S."/>
            <person name="Stott M."/>
            <person name="Henrissat B."/>
            <person name="Polikarpov I."/>
            <person name="Sparling R."/>
            <person name="Levin D.B."/>
        </authorList>
    </citation>
    <scope>NUCLEOTIDE SEQUENCE [LARGE SCALE GENOMIC DNA]</scope>
    <source>
        <strain evidence="3 4">T81</strain>
    </source>
</reference>
<dbReference type="InterPro" id="IPR051532">
    <property type="entry name" value="Ester_Hydrolysis_Enzymes"/>
</dbReference>
<protein>
    <recommendedName>
        <fullName evidence="2">SGNH hydrolase-type esterase domain-containing protein</fullName>
    </recommendedName>
</protein>
<dbReference type="InterPro" id="IPR017853">
    <property type="entry name" value="GH"/>
</dbReference>
<sequence length="720" mass="78892">MTRHAVPDHWKTTSQIQPVTGLTLFFFVLLTALAACTPPWSTATPSNAAVQATASPSPTQLPGQQRWKDGVSSLLFGTNDTQEWSENNIETNPAFQTDLKAAHFTLMRTFFFDHSLADNHPTSDAELEQRLRTVEQSGMTCLGVLFNIFDVAFLKHVVSYAGSRCLLYEFGNEPDYNGISSASYLKQWNSVIPQLRQLNPRARFVGPVVSQPSATEFLRAFLQGVRSSGVLPDAISFHWYPCWQDSESNCLKLADSAAEAVQSVRSLTRQILGRDLPVGITEWNFDPGNPPPAYGEKSDFISAFTTRALQAMIRAGLTFACQFDAASYAGYGHLDLFDVDTNTPRPQYYAMKNFIAQYYPGTTGSQPTPAQARASPLISRGKPVFCSAHDDGPGGPAALVDGHYGNWAFWHGTQRSLPAWCAIHVGSGPSRLLLVWASDYVFDYLSDNGSAPRSYTLAVSANSTNGTDGSWKTLVTVSANRARNREHLLPFTGMSWVKMTVTGVQPGNSEHEFLIDEIDLFDASSQAALNDTFFCMGTSITALAFNRFDENRPALPDLVQAAYPGDFPALVNGGIGGQTSEGMLQQLDTFLALNPDMHYWLIEVGTNDAFGQVDPATYRLTLQRLVTRIKQAGHVPILALAPASNRSGDGDALNAELERLNSVILEITQSAGLMKGPDLYTLFRTHPAYLSEDGIHPNSAGIIAINRAWFDALRPYGLWQ</sequence>
<keyword evidence="4" id="KW-1185">Reference proteome</keyword>
<dbReference type="PANTHER" id="PTHR30383">
    <property type="entry name" value="THIOESTERASE 1/PROTEASE 1/LYSOPHOSPHOLIPASE L1"/>
    <property type="match status" value="1"/>
</dbReference>
<evidence type="ECO:0000313" key="3">
    <source>
        <dbReference type="EMBL" id="RAQ97842.1"/>
    </source>
</evidence>
<evidence type="ECO:0000256" key="1">
    <source>
        <dbReference type="SAM" id="MobiDB-lite"/>
    </source>
</evidence>
<name>A0A328VNV0_9CHLR</name>
<feature type="compositionally biased region" description="Polar residues" evidence="1">
    <location>
        <begin position="44"/>
        <end position="63"/>
    </location>
</feature>
<comment type="caution">
    <text evidence="3">The sequence shown here is derived from an EMBL/GenBank/DDBJ whole genome shotgun (WGS) entry which is preliminary data.</text>
</comment>
<dbReference type="SUPFAM" id="SSF52266">
    <property type="entry name" value="SGNH hydrolase"/>
    <property type="match status" value="1"/>
</dbReference>
<dbReference type="Gene3D" id="3.40.50.1110">
    <property type="entry name" value="SGNH hydrolase"/>
    <property type="match status" value="1"/>
</dbReference>
<feature type="domain" description="SGNH hydrolase-type esterase" evidence="2">
    <location>
        <begin position="535"/>
        <end position="701"/>
    </location>
</feature>
<dbReference type="RefSeq" id="WP_112432590.1">
    <property type="nucleotide sequence ID" value="NZ_MCIF01000002.1"/>
</dbReference>
<feature type="region of interest" description="Disordered" evidence="1">
    <location>
        <begin position="44"/>
        <end position="65"/>
    </location>
</feature>
<dbReference type="Gene3D" id="3.20.20.80">
    <property type="entry name" value="Glycosidases"/>
    <property type="match status" value="1"/>
</dbReference>
<evidence type="ECO:0000313" key="4">
    <source>
        <dbReference type="Proteomes" id="UP000248706"/>
    </source>
</evidence>
<proteinExistence type="predicted"/>
<dbReference type="OrthoDB" id="9805896at2"/>
<organism evidence="3 4">
    <name type="scientific">Thermogemmatispora tikiterensis</name>
    <dbReference type="NCBI Taxonomy" id="1825093"/>
    <lineage>
        <taxon>Bacteria</taxon>
        <taxon>Bacillati</taxon>
        <taxon>Chloroflexota</taxon>
        <taxon>Ktedonobacteria</taxon>
        <taxon>Thermogemmatisporales</taxon>
        <taxon>Thermogemmatisporaceae</taxon>
        <taxon>Thermogemmatispora</taxon>
    </lineage>
</organism>
<dbReference type="SUPFAM" id="SSF51445">
    <property type="entry name" value="(Trans)glycosidases"/>
    <property type="match status" value="1"/>
</dbReference>
<dbReference type="Gene3D" id="2.60.120.260">
    <property type="entry name" value="Galactose-binding domain-like"/>
    <property type="match status" value="1"/>
</dbReference>
<dbReference type="Proteomes" id="UP000248706">
    <property type="component" value="Unassembled WGS sequence"/>
</dbReference>
<evidence type="ECO:0000259" key="2">
    <source>
        <dbReference type="Pfam" id="PF13472"/>
    </source>
</evidence>
<dbReference type="PANTHER" id="PTHR30383:SF5">
    <property type="entry name" value="SGNH HYDROLASE-TYPE ESTERASE DOMAIN-CONTAINING PROTEIN"/>
    <property type="match status" value="1"/>
</dbReference>
<dbReference type="Pfam" id="PF13472">
    <property type="entry name" value="Lipase_GDSL_2"/>
    <property type="match status" value="1"/>
</dbReference>
<dbReference type="InterPro" id="IPR013830">
    <property type="entry name" value="SGNH_hydro"/>
</dbReference>
<dbReference type="InterPro" id="IPR036514">
    <property type="entry name" value="SGNH_hydro_sf"/>
</dbReference>
<dbReference type="AlphaFoldDB" id="A0A328VNV0"/>